<name>A0A6P4ZCI3_BRABE</name>
<keyword evidence="2" id="KW-0732">Signal</keyword>
<gene>
    <name evidence="4" type="primary">LOC109475453</name>
</gene>
<feature type="region of interest" description="Disordered" evidence="1">
    <location>
        <begin position="194"/>
        <end position="222"/>
    </location>
</feature>
<dbReference type="GeneID" id="109475453"/>
<dbReference type="Proteomes" id="UP000515135">
    <property type="component" value="Unplaced"/>
</dbReference>
<sequence>MWKHLIFTAAILASSQGQEFLTIMDGWEFFKLPSRGVMSNTNVKATCEAAGMSYPCYDVSESCDHGRHWADGCITFNGGQLSCHTPTVLSLALCGHTIPRLCHHLDDTFVYNPHGWGGDSAYGTDYDTGSNLFGSFHHDMLALCAVDPSSAPVTDVPKVTDVTDLTDITDAPSVTDVPDATSVTDVPKVTDGTDVPKVTDVTDVPVTDVNDGNDVTDGPDVPSVTDGTNINDVITG</sequence>
<dbReference type="AlphaFoldDB" id="A0A6P4ZCI3"/>
<evidence type="ECO:0000256" key="1">
    <source>
        <dbReference type="SAM" id="MobiDB-lite"/>
    </source>
</evidence>
<accession>A0A6P4ZCI3</accession>
<keyword evidence="3" id="KW-1185">Reference proteome</keyword>
<feature type="chain" id="PRO_5027937319" evidence="2">
    <location>
        <begin position="18"/>
        <end position="236"/>
    </location>
</feature>
<dbReference type="OrthoDB" id="10028002at2759"/>
<organism evidence="3 4">
    <name type="scientific">Branchiostoma belcheri</name>
    <name type="common">Amphioxus</name>
    <dbReference type="NCBI Taxonomy" id="7741"/>
    <lineage>
        <taxon>Eukaryota</taxon>
        <taxon>Metazoa</taxon>
        <taxon>Chordata</taxon>
        <taxon>Cephalochordata</taxon>
        <taxon>Leptocardii</taxon>
        <taxon>Amphioxiformes</taxon>
        <taxon>Branchiostomatidae</taxon>
        <taxon>Branchiostoma</taxon>
    </lineage>
</organism>
<evidence type="ECO:0000313" key="4">
    <source>
        <dbReference type="RefSeq" id="XP_019631609.1"/>
    </source>
</evidence>
<evidence type="ECO:0000313" key="3">
    <source>
        <dbReference type="Proteomes" id="UP000515135"/>
    </source>
</evidence>
<dbReference type="KEGG" id="bbel:109475453"/>
<evidence type="ECO:0000256" key="2">
    <source>
        <dbReference type="SAM" id="SignalP"/>
    </source>
</evidence>
<reference evidence="4" key="1">
    <citation type="submission" date="2025-08" db="UniProtKB">
        <authorList>
            <consortium name="RefSeq"/>
        </authorList>
    </citation>
    <scope>IDENTIFICATION</scope>
    <source>
        <tissue evidence="4">Gonad</tissue>
    </source>
</reference>
<dbReference type="RefSeq" id="XP_019631609.1">
    <property type="nucleotide sequence ID" value="XM_019776050.1"/>
</dbReference>
<feature type="signal peptide" evidence="2">
    <location>
        <begin position="1"/>
        <end position="17"/>
    </location>
</feature>
<proteinExistence type="predicted"/>
<protein>
    <submittedName>
        <fullName evidence="4">Uncharacterized protein LOC109475453</fullName>
    </submittedName>
</protein>